<dbReference type="GO" id="GO:0005737">
    <property type="term" value="C:cytoplasm"/>
    <property type="evidence" value="ECO:0007669"/>
    <property type="project" value="TreeGrafter"/>
</dbReference>
<comment type="similarity">
    <text evidence="2 5">Belongs to the aldose epimerase family.</text>
</comment>
<dbReference type="PIRSF" id="PIRSF005096">
    <property type="entry name" value="GALM"/>
    <property type="match status" value="1"/>
</dbReference>
<dbReference type="GO" id="GO:0033499">
    <property type="term" value="P:galactose catabolic process via UDP-galactose, Leloir pathway"/>
    <property type="evidence" value="ECO:0007669"/>
    <property type="project" value="TreeGrafter"/>
</dbReference>
<dbReference type="InterPro" id="IPR015443">
    <property type="entry name" value="Aldose_1-epimerase"/>
</dbReference>
<dbReference type="CDD" id="cd09019">
    <property type="entry name" value="galactose_mutarotase_like"/>
    <property type="match status" value="1"/>
</dbReference>
<organism evidence="9 10">
    <name type="scientific">Telmatospirillum siberiense</name>
    <dbReference type="NCBI Taxonomy" id="382514"/>
    <lineage>
        <taxon>Bacteria</taxon>
        <taxon>Pseudomonadati</taxon>
        <taxon>Pseudomonadota</taxon>
        <taxon>Alphaproteobacteria</taxon>
        <taxon>Rhodospirillales</taxon>
        <taxon>Rhodospirillaceae</taxon>
        <taxon>Telmatospirillum</taxon>
    </lineage>
</organism>
<name>A0A2N3PZ44_9PROT</name>
<dbReference type="GO" id="GO:0004034">
    <property type="term" value="F:aldose 1-epimerase activity"/>
    <property type="evidence" value="ECO:0007669"/>
    <property type="project" value="UniProtKB-EC"/>
</dbReference>
<comment type="catalytic activity">
    <reaction evidence="5">
        <text>alpha-D-glucose = beta-D-glucose</text>
        <dbReference type="Rhea" id="RHEA:10264"/>
        <dbReference type="ChEBI" id="CHEBI:15903"/>
        <dbReference type="ChEBI" id="CHEBI:17925"/>
        <dbReference type="EC" id="5.1.3.3"/>
    </reaction>
</comment>
<dbReference type="UniPathway" id="UPA00242"/>
<evidence type="ECO:0000313" key="10">
    <source>
        <dbReference type="Proteomes" id="UP000233293"/>
    </source>
</evidence>
<dbReference type="EC" id="5.1.3.3" evidence="5"/>
<dbReference type="SUPFAM" id="SSF74650">
    <property type="entry name" value="Galactose mutarotase-like"/>
    <property type="match status" value="1"/>
</dbReference>
<dbReference type="GO" id="GO:0030246">
    <property type="term" value="F:carbohydrate binding"/>
    <property type="evidence" value="ECO:0007669"/>
    <property type="project" value="InterPro"/>
</dbReference>
<keyword evidence="4 5" id="KW-0119">Carbohydrate metabolism</keyword>
<evidence type="ECO:0000256" key="4">
    <source>
        <dbReference type="ARBA" id="ARBA00023277"/>
    </source>
</evidence>
<keyword evidence="3 5" id="KW-0413">Isomerase</keyword>
<dbReference type="AlphaFoldDB" id="A0A2N3PZ44"/>
<dbReference type="Gene3D" id="2.70.98.10">
    <property type="match status" value="1"/>
</dbReference>
<dbReference type="InterPro" id="IPR011013">
    <property type="entry name" value="Gal_mutarotase_sf_dom"/>
</dbReference>
<feature type="binding site" evidence="8">
    <location>
        <begin position="140"/>
        <end position="141"/>
    </location>
    <ligand>
        <name>beta-D-galactose</name>
        <dbReference type="ChEBI" id="CHEBI:27667"/>
    </ligand>
</feature>
<keyword evidence="10" id="KW-1185">Reference proteome</keyword>
<dbReference type="InterPro" id="IPR008183">
    <property type="entry name" value="Aldose_1/G6P_1-epimerase"/>
</dbReference>
<dbReference type="InterPro" id="IPR047215">
    <property type="entry name" value="Galactose_mutarotase-like"/>
</dbReference>
<dbReference type="PANTHER" id="PTHR10091:SF0">
    <property type="entry name" value="GALACTOSE MUTAROTASE"/>
    <property type="match status" value="1"/>
</dbReference>
<comment type="pathway">
    <text evidence="1 5">Carbohydrate metabolism; hexose metabolism.</text>
</comment>
<evidence type="ECO:0000256" key="3">
    <source>
        <dbReference type="ARBA" id="ARBA00023235"/>
    </source>
</evidence>
<proteinExistence type="inferred from homology"/>
<evidence type="ECO:0000256" key="1">
    <source>
        <dbReference type="ARBA" id="ARBA00005028"/>
    </source>
</evidence>
<dbReference type="PANTHER" id="PTHR10091">
    <property type="entry name" value="ALDOSE-1-EPIMERASE"/>
    <property type="match status" value="1"/>
</dbReference>
<dbReference type="OrthoDB" id="9779408at2"/>
<dbReference type="NCBIfam" id="NF008277">
    <property type="entry name" value="PRK11055.1"/>
    <property type="match status" value="1"/>
</dbReference>
<dbReference type="InterPro" id="IPR014718">
    <property type="entry name" value="GH-type_carb-bd"/>
</dbReference>
<dbReference type="EMBL" id="PIUM01000004">
    <property type="protein sequence ID" value="PKU25682.1"/>
    <property type="molecule type" value="Genomic_DNA"/>
</dbReference>
<evidence type="ECO:0000256" key="6">
    <source>
        <dbReference type="PIRSR" id="PIRSR005096-1"/>
    </source>
</evidence>
<feature type="binding site" evidence="7">
    <location>
        <position position="308"/>
    </location>
    <ligand>
        <name>beta-D-galactose</name>
        <dbReference type="ChEBI" id="CHEBI:27667"/>
    </ligand>
</feature>
<comment type="caution">
    <text evidence="9">The sequence shown here is derived from an EMBL/GenBank/DDBJ whole genome shotgun (WGS) entry which is preliminary data.</text>
</comment>
<sequence length="412" mass="45021">MVFGEALRRSGQTFRIVGQQILLGERKLRNLATFGTACIIGSTLALATSAFAASGEGKAYVDLDRAKFQKDVDGKPVDLYTIKNKKGMVVKVTNYGARVEQILVPDRHGKLGDVVLGYESIDQVMNGQASMNAFIGRYANRVAKGKFTLNGQDYQLNINNPPNTLHGGQKGSRFVVFDAHQINDSTIEMSYTYKDGEENFPGTLPSRVIYKVTDGNALEISYEAVAADKPTIVNFTSHLFVNLAGKGDILDHLLTIPADAITPVDATLITTGEFRPVQGTPMDFTKPVKIGARIAADYDQIKYGPGYDVNYVVNKKGQELSLSARVVEPTSGRVLEIYSTEPGIQFYSGNFLEGKAPRDVGKGGQVYNVHAAFSLEPQHFPDSVNKPNFPSTVLNAGDWYKGKIVYKFGVQK</sequence>
<feature type="active site" description="Proton donor" evidence="6">
    <location>
        <position position="238"/>
    </location>
</feature>
<feature type="active site" description="Proton acceptor" evidence="6">
    <location>
        <position position="376"/>
    </location>
</feature>
<evidence type="ECO:0000256" key="7">
    <source>
        <dbReference type="PIRSR" id="PIRSR005096-2"/>
    </source>
</evidence>
<accession>A0A2N3PZ44</accession>
<protein>
    <recommendedName>
        <fullName evidence="5">Aldose 1-epimerase</fullName>
        <ecNumber evidence="5">5.1.3.3</ecNumber>
    </recommendedName>
</protein>
<evidence type="ECO:0000256" key="2">
    <source>
        <dbReference type="ARBA" id="ARBA00006206"/>
    </source>
</evidence>
<evidence type="ECO:0000313" key="9">
    <source>
        <dbReference type="EMBL" id="PKU25682.1"/>
    </source>
</evidence>
<dbReference type="Proteomes" id="UP000233293">
    <property type="component" value="Unassembled WGS sequence"/>
</dbReference>
<dbReference type="GO" id="GO:0006006">
    <property type="term" value="P:glucose metabolic process"/>
    <property type="evidence" value="ECO:0007669"/>
    <property type="project" value="TreeGrafter"/>
</dbReference>
<evidence type="ECO:0000256" key="8">
    <source>
        <dbReference type="PIRSR" id="PIRSR005096-3"/>
    </source>
</evidence>
<evidence type="ECO:0000256" key="5">
    <source>
        <dbReference type="PIRNR" id="PIRNR005096"/>
    </source>
</evidence>
<dbReference type="Pfam" id="PF01263">
    <property type="entry name" value="Aldose_epim"/>
    <property type="match status" value="1"/>
</dbReference>
<gene>
    <name evidence="9" type="ORF">CWS72_05650</name>
</gene>
<reference evidence="10" key="1">
    <citation type="submission" date="2017-12" db="EMBL/GenBank/DDBJ databases">
        <title>Draft genome sequence of Telmatospirillum siberiense 26-4b1T, an acidotolerant peatland alphaproteobacterium potentially involved in sulfur cycling.</title>
        <authorList>
            <person name="Hausmann B."/>
            <person name="Pjevac P."/>
            <person name="Schreck K."/>
            <person name="Herbold C.W."/>
            <person name="Daims H."/>
            <person name="Wagner M."/>
            <person name="Pester M."/>
            <person name="Loy A."/>
        </authorList>
    </citation>
    <scope>NUCLEOTIDE SEQUENCE [LARGE SCALE GENOMIC DNA]</scope>
    <source>
        <strain evidence="10">26-4b1</strain>
    </source>
</reference>